<feature type="transmembrane region" description="Helical" evidence="2">
    <location>
        <begin position="77"/>
        <end position="97"/>
    </location>
</feature>
<feature type="transmembrane region" description="Helical" evidence="2">
    <location>
        <begin position="20"/>
        <end position="43"/>
    </location>
</feature>
<sequence length="393" mass="41782">MANTAPNVAKEVCHTSDYLATFTVGMVLAGAALVSPFTAYFISALGRRKAFIYAGIFNLVSSGVTGITAIFYENIYALFACCFLVGAQQGIAQFYRFSVVEVCGSYPKSVVISIVISGGMAAGLIGPQGSRGTVELAHPDYSATMYMMAGLSLVNLFAISLVAFPDKRPAVEEPEATKPKRKSLASLLSQPDIALAIIIATLAHSAMLTLMSTVTLAIQDSDVDSGPAYTFDASSNVLTCHYLGMFAPGLFSGFIIQRIGPYFSTLFGTVLFGGATAVLWTSTELWSFYVGMTAVGIAWNFCFSSATVLLTQSYKPEDAMVLQGANDLILFGVAGICSFSAGFIYAKIGWLVVVMFAIGVCGAELVILGAFRYIRNRKQSALEEALLADSEQP</sequence>
<evidence type="ECO:0000259" key="3">
    <source>
        <dbReference type="PROSITE" id="PS50850"/>
    </source>
</evidence>
<dbReference type="PROSITE" id="PS50850">
    <property type="entry name" value="MFS"/>
    <property type="match status" value="1"/>
</dbReference>
<proteinExistence type="predicted"/>
<feature type="transmembrane region" description="Helical" evidence="2">
    <location>
        <begin position="262"/>
        <end position="280"/>
    </location>
</feature>
<dbReference type="InterPro" id="IPR020846">
    <property type="entry name" value="MFS_dom"/>
</dbReference>
<feature type="transmembrane region" description="Helical" evidence="2">
    <location>
        <begin position="109"/>
        <end position="126"/>
    </location>
</feature>
<organism evidence="4 5">
    <name type="scientific">Cymbomonas tetramitiformis</name>
    <dbReference type="NCBI Taxonomy" id="36881"/>
    <lineage>
        <taxon>Eukaryota</taxon>
        <taxon>Viridiplantae</taxon>
        <taxon>Chlorophyta</taxon>
        <taxon>Pyramimonadophyceae</taxon>
        <taxon>Pyramimonadales</taxon>
        <taxon>Pyramimonadaceae</taxon>
        <taxon>Cymbomonas</taxon>
    </lineage>
</organism>
<feature type="transmembrane region" description="Helical" evidence="2">
    <location>
        <begin position="286"/>
        <end position="310"/>
    </location>
</feature>
<dbReference type="GO" id="GO:0016020">
    <property type="term" value="C:membrane"/>
    <property type="evidence" value="ECO:0007669"/>
    <property type="project" value="UniProtKB-SubCell"/>
</dbReference>
<dbReference type="EMBL" id="LGRX02033332">
    <property type="protein sequence ID" value="KAK3241699.1"/>
    <property type="molecule type" value="Genomic_DNA"/>
</dbReference>
<reference evidence="4 5" key="1">
    <citation type="journal article" date="2015" name="Genome Biol. Evol.">
        <title>Comparative Genomics of a Bacterivorous Green Alga Reveals Evolutionary Causalities and Consequences of Phago-Mixotrophic Mode of Nutrition.</title>
        <authorList>
            <person name="Burns J.A."/>
            <person name="Paasch A."/>
            <person name="Narechania A."/>
            <person name="Kim E."/>
        </authorList>
    </citation>
    <scope>NUCLEOTIDE SEQUENCE [LARGE SCALE GENOMIC DNA]</scope>
    <source>
        <strain evidence="4 5">PLY_AMNH</strain>
    </source>
</reference>
<feature type="transmembrane region" description="Helical" evidence="2">
    <location>
        <begin position="350"/>
        <end position="371"/>
    </location>
</feature>
<evidence type="ECO:0000313" key="5">
    <source>
        <dbReference type="Proteomes" id="UP001190700"/>
    </source>
</evidence>
<dbReference type="InterPro" id="IPR036259">
    <property type="entry name" value="MFS_trans_sf"/>
</dbReference>
<gene>
    <name evidence="4" type="ORF">CYMTET_48559</name>
</gene>
<evidence type="ECO:0000256" key="2">
    <source>
        <dbReference type="SAM" id="Phobius"/>
    </source>
</evidence>
<accession>A0AAE0BTP1</accession>
<dbReference type="Proteomes" id="UP001190700">
    <property type="component" value="Unassembled WGS sequence"/>
</dbReference>
<feature type="domain" description="Major facilitator superfamily (MFS) profile" evidence="3">
    <location>
        <begin position="193"/>
        <end position="393"/>
    </location>
</feature>
<dbReference type="PANTHER" id="PTHR23534">
    <property type="entry name" value="MFS PERMEASE"/>
    <property type="match status" value="1"/>
</dbReference>
<comment type="caution">
    <text evidence="4">The sequence shown here is derived from an EMBL/GenBank/DDBJ whole genome shotgun (WGS) entry which is preliminary data.</text>
</comment>
<dbReference type="PANTHER" id="PTHR23534:SF1">
    <property type="entry name" value="MAJOR FACILITATOR SUPERFAMILY PROTEIN"/>
    <property type="match status" value="1"/>
</dbReference>
<comment type="subcellular location">
    <subcellularLocation>
        <location evidence="1">Membrane</location>
        <topology evidence="1">Multi-pass membrane protein</topology>
    </subcellularLocation>
</comment>
<dbReference type="SUPFAM" id="SSF103473">
    <property type="entry name" value="MFS general substrate transporter"/>
    <property type="match status" value="1"/>
</dbReference>
<feature type="transmembrane region" description="Helical" evidence="2">
    <location>
        <begin position="322"/>
        <end position="344"/>
    </location>
</feature>
<dbReference type="Pfam" id="PF07690">
    <property type="entry name" value="MFS_1"/>
    <property type="match status" value="1"/>
</dbReference>
<keyword evidence="5" id="KW-1185">Reference proteome</keyword>
<evidence type="ECO:0000256" key="1">
    <source>
        <dbReference type="ARBA" id="ARBA00004141"/>
    </source>
</evidence>
<keyword evidence="2" id="KW-0812">Transmembrane</keyword>
<dbReference type="InterPro" id="IPR011701">
    <property type="entry name" value="MFS"/>
</dbReference>
<keyword evidence="2" id="KW-0472">Membrane</keyword>
<evidence type="ECO:0000313" key="4">
    <source>
        <dbReference type="EMBL" id="KAK3241699.1"/>
    </source>
</evidence>
<name>A0AAE0BTP1_9CHLO</name>
<keyword evidence="2" id="KW-1133">Transmembrane helix</keyword>
<dbReference type="GO" id="GO:0022857">
    <property type="term" value="F:transmembrane transporter activity"/>
    <property type="evidence" value="ECO:0007669"/>
    <property type="project" value="InterPro"/>
</dbReference>
<protein>
    <recommendedName>
        <fullName evidence="3">Major facilitator superfamily (MFS) profile domain-containing protein</fullName>
    </recommendedName>
</protein>
<dbReference type="AlphaFoldDB" id="A0AAE0BTP1"/>
<dbReference type="Gene3D" id="1.20.1250.20">
    <property type="entry name" value="MFS general substrate transporter like domains"/>
    <property type="match status" value="1"/>
</dbReference>
<feature type="transmembrane region" description="Helical" evidence="2">
    <location>
        <begin position="50"/>
        <end position="71"/>
    </location>
</feature>
<feature type="transmembrane region" description="Helical" evidence="2">
    <location>
        <begin position="193"/>
        <end position="216"/>
    </location>
</feature>
<feature type="transmembrane region" description="Helical" evidence="2">
    <location>
        <begin position="146"/>
        <end position="164"/>
    </location>
</feature>
<feature type="transmembrane region" description="Helical" evidence="2">
    <location>
        <begin position="236"/>
        <end position="255"/>
    </location>
</feature>